<dbReference type="Gene3D" id="1.10.132.80">
    <property type="match status" value="1"/>
</dbReference>
<name>A0A7Y0AMQ1_9FLAO</name>
<dbReference type="InterPro" id="IPR032066">
    <property type="entry name" value="GP3_package"/>
</dbReference>
<dbReference type="EMBL" id="JABBGI010000010">
    <property type="protein sequence ID" value="NML70055.1"/>
    <property type="molecule type" value="Genomic_DNA"/>
</dbReference>
<reference evidence="1 2" key="1">
    <citation type="submission" date="2020-04" db="EMBL/GenBank/DDBJ databases">
        <title>Chryseobacterium sp. RP-3-3 sp. nov., isolated from Jeju soil.</title>
        <authorList>
            <person name="Dahal R.H."/>
        </authorList>
    </citation>
    <scope>NUCLEOTIDE SEQUENCE [LARGE SCALE GENOMIC DNA]</scope>
    <source>
        <strain evidence="1 2">RP-3-3</strain>
    </source>
</reference>
<gene>
    <name evidence="1" type="ORF">HHL23_09600</name>
</gene>
<accession>A0A7Y0AMQ1</accession>
<protein>
    <submittedName>
        <fullName evidence="1">Uncharacterized protein</fullName>
    </submittedName>
</protein>
<dbReference type="Proteomes" id="UP000544054">
    <property type="component" value="Unassembled WGS sequence"/>
</dbReference>
<proteinExistence type="predicted"/>
<evidence type="ECO:0000313" key="2">
    <source>
        <dbReference type="Proteomes" id="UP000544054"/>
    </source>
</evidence>
<evidence type="ECO:0000313" key="1">
    <source>
        <dbReference type="EMBL" id="NML70055.1"/>
    </source>
</evidence>
<dbReference type="RefSeq" id="WP_169234593.1">
    <property type="nucleotide sequence ID" value="NZ_JABBGI010000010.1"/>
</dbReference>
<dbReference type="Pfam" id="PF16677">
    <property type="entry name" value="GP3_package"/>
    <property type="match status" value="1"/>
</dbReference>
<keyword evidence="2" id="KW-1185">Reference proteome</keyword>
<comment type="caution">
    <text evidence="1">The sequence shown here is derived from an EMBL/GenBank/DDBJ whole genome shotgun (WGS) entry which is preliminary data.</text>
</comment>
<organism evidence="1 2">
    <name type="scientific">Chryseobacterium antibioticum</name>
    <dbReference type="NCBI Taxonomy" id="2728847"/>
    <lineage>
        <taxon>Bacteria</taxon>
        <taxon>Pseudomonadati</taxon>
        <taxon>Bacteroidota</taxon>
        <taxon>Flavobacteriia</taxon>
        <taxon>Flavobacteriales</taxon>
        <taxon>Weeksellaceae</taxon>
        <taxon>Chryseobacterium group</taxon>
        <taxon>Chryseobacterium</taxon>
    </lineage>
</organism>
<dbReference type="AlphaFoldDB" id="A0A7Y0AMQ1"/>
<sequence>MAATVGNKYYKLRSKDGRNKIFENAEDLNTEIEKYFQEKSESFINKPDIIKSGDLAGENIQIKIDDFPTKEELSIYLGFAKWESLKNYKEYTEDFLEVITWAETVIYNWKLKYTAIGVLNANIIARDLGIADKQDLTTNGESISFGSFLKKSNPISE</sequence>